<sequence length="287" mass="30788">MMAVAVGVAGICGCAGEKPPQPTASTQATASSGTPSVAPSPRRAVSVKVPAGVRAGYVVFDRRSRKVLLQHRVRQTVRSASVVKILIALDQLGRGGDLALMGKMLRSSDDKAATYFWRRGGQGQIIQRMARKAGLTETVGPPAGKPGFWGYTALSAGDVLKTYRYLLEKAPKGHREFVVRELGRATQCGTDGFDQFFGIPRAVPKPWAIKQGWSGFGDVPAVRCREGTFKPVAGPDLGLGRPVLHTTGIVGRRIFVVLTLQPVGSSFKAASERVTRLTRDLYRASSR</sequence>
<reference evidence="2 3" key="1">
    <citation type="submission" date="2019-09" db="EMBL/GenBank/DDBJ databases">
        <title>Actinomadura physcomitrii sp. nov., a novel actinomycete isolated from moss [Physcomitrium sphaericum (Ludw) Fuernr].</title>
        <authorList>
            <person name="Zhuang X."/>
            <person name="Liu C."/>
        </authorList>
    </citation>
    <scope>NUCLEOTIDE SEQUENCE [LARGE SCALE GENOMIC DNA]</scope>
    <source>
        <strain evidence="2 3">HMC1</strain>
    </source>
</reference>
<organism evidence="2 3">
    <name type="scientific">Actinomadura rudentiformis</name>
    <dbReference type="NCBI Taxonomy" id="359158"/>
    <lineage>
        <taxon>Bacteria</taxon>
        <taxon>Bacillati</taxon>
        <taxon>Actinomycetota</taxon>
        <taxon>Actinomycetes</taxon>
        <taxon>Streptosporangiales</taxon>
        <taxon>Thermomonosporaceae</taxon>
        <taxon>Actinomadura</taxon>
    </lineage>
</organism>
<feature type="compositionally biased region" description="Low complexity" evidence="1">
    <location>
        <begin position="23"/>
        <end position="36"/>
    </location>
</feature>
<evidence type="ECO:0000256" key="1">
    <source>
        <dbReference type="SAM" id="MobiDB-lite"/>
    </source>
</evidence>
<dbReference type="Proteomes" id="UP000468735">
    <property type="component" value="Unassembled WGS sequence"/>
</dbReference>
<gene>
    <name evidence="2" type="ORF">F8566_22030</name>
</gene>
<dbReference type="InterPro" id="IPR012338">
    <property type="entry name" value="Beta-lactam/transpept-like"/>
</dbReference>
<dbReference type="SUPFAM" id="SSF56601">
    <property type="entry name" value="beta-lactamase/transpeptidase-like"/>
    <property type="match status" value="1"/>
</dbReference>
<proteinExistence type="predicted"/>
<dbReference type="AlphaFoldDB" id="A0A6H9YU68"/>
<protein>
    <recommendedName>
        <fullName evidence="4">Serine hydrolase</fullName>
    </recommendedName>
</protein>
<dbReference type="OrthoDB" id="4981298at2"/>
<dbReference type="EMBL" id="WBMT01000010">
    <property type="protein sequence ID" value="KAB2347054.1"/>
    <property type="molecule type" value="Genomic_DNA"/>
</dbReference>
<keyword evidence="3" id="KW-1185">Reference proteome</keyword>
<evidence type="ECO:0008006" key="4">
    <source>
        <dbReference type="Google" id="ProtNLM"/>
    </source>
</evidence>
<comment type="caution">
    <text evidence="2">The sequence shown here is derived from an EMBL/GenBank/DDBJ whole genome shotgun (WGS) entry which is preliminary data.</text>
</comment>
<evidence type="ECO:0000313" key="3">
    <source>
        <dbReference type="Proteomes" id="UP000468735"/>
    </source>
</evidence>
<dbReference type="Gene3D" id="3.40.710.10">
    <property type="entry name" value="DD-peptidase/beta-lactamase superfamily"/>
    <property type="match status" value="1"/>
</dbReference>
<name>A0A6H9YU68_9ACTN</name>
<accession>A0A6H9YU68</accession>
<feature type="region of interest" description="Disordered" evidence="1">
    <location>
        <begin position="19"/>
        <end position="43"/>
    </location>
</feature>
<evidence type="ECO:0000313" key="2">
    <source>
        <dbReference type="EMBL" id="KAB2347054.1"/>
    </source>
</evidence>